<dbReference type="EMBL" id="CP040846">
    <property type="protein sequence ID" value="QDA31952.1"/>
    <property type="molecule type" value="Genomic_DNA"/>
</dbReference>
<dbReference type="GeneID" id="40475616"/>
<dbReference type="Proteomes" id="UP000306007">
    <property type="component" value="Chromosome"/>
</dbReference>
<evidence type="ECO:0000313" key="1">
    <source>
        <dbReference type="EMBL" id="QDA31952.1"/>
    </source>
</evidence>
<organism evidence="1 2">
    <name type="scientific">Thermococcus indicus</name>
    <dbReference type="NCBI Taxonomy" id="2586643"/>
    <lineage>
        <taxon>Archaea</taxon>
        <taxon>Methanobacteriati</taxon>
        <taxon>Methanobacteriota</taxon>
        <taxon>Thermococci</taxon>
        <taxon>Thermococcales</taxon>
        <taxon>Thermococcaceae</taxon>
        <taxon>Thermococcus</taxon>
    </lineage>
</organism>
<dbReference type="AlphaFoldDB" id="A0A4Y5SPB3"/>
<dbReference type="KEGG" id="tic:FH039_10490"/>
<gene>
    <name evidence="1" type="ORF">FH039_10490</name>
</gene>
<evidence type="ECO:0000313" key="2">
    <source>
        <dbReference type="Proteomes" id="UP000306007"/>
    </source>
</evidence>
<dbReference type="OrthoDB" id="102319at2157"/>
<reference evidence="1 2" key="1">
    <citation type="submission" date="2019-06" db="EMBL/GenBank/DDBJ databases">
        <title>Thermococcus indicus sp. nov., a Fe(III)-reducing hyperthermophilic archaeon isolated from the Onnuri vent field of the Central Indian Ocean ridge.</title>
        <authorList>
            <person name="Lim J.K."/>
            <person name="Kim Y.J."/>
            <person name="Kwon K.K."/>
        </authorList>
    </citation>
    <scope>NUCLEOTIDE SEQUENCE [LARGE SCALE GENOMIC DNA]</scope>
    <source>
        <strain evidence="1 2">IOH1</strain>
    </source>
</reference>
<name>A0A4Y5SPB3_9EURY</name>
<sequence>MGVYRAAAVPIIILFLTVSLVGHNTGRLREIPIVGEPWDGLTTGMINAVYETIGIYLGMVGTVDESVSSKLPFYSSDKYIARVHNSSYVYPYWSYTAFPREKLPEILKSKAVQDFVNSVITEAQSRLDGKDIPPDQFLPYLRGTAYEAMVERVKYCAGGPTKDPRYVVTRCGDCDDWHVVAYAIISKINEEHGINADYFLAVTLDHAFLVVYYPDEKKWEIYDWFPPIGYLDAKTSKGEVKEYIELNRWYCTQYLGVEKQKCVVKIRRFSKYSSLSAFYARNGAGGIRYLFEFPELRYVSPDDLLALDGNPIIKHLNP</sequence>
<protein>
    <recommendedName>
        <fullName evidence="3">Transglutaminase-like domain-containing protein</fullName>
    </recommendedName>
</protein>
<dbReference type="RefSeq" id="WP_139681279.1">
    <property type="nucleotide sequence ID" value="NZ_CP040846.1"/>
</dbReference>
<proteinExistence type="predicted"/>
<keyword evidence="2" id="KW-1185">Reference proteome</keyword>
<accession>A0A4Y5SPB3</accession>
<evidence type="ECO:0008006" key="3">
    <source>
        <dbReference type="Google" id="ProtNLM"/>
    </source>
</evidence>